<dbReference type="InterPro" id="IPR021808">
    <property type="entry name" value="DUF3383"/>
</dbReference>
<evidence type="ECO:0000313" key="1">
    <source>
        <dbReference type="EMBL" id="CAB4139030.1"/>
    </source>
</evidence>
<accession>A0A6J5M204</accession>
<sequence>MADQLVENAIQVNITRDTTVVERSSFGVPLFIGETVLSPVIRVATYSSLDEVKVKYTAGTEPEYLAAQAFFSQGGNAKKFKIGYKASGETYTQALDAIRAVDDGFYAIAIQSTDKAVQIAFAVTVAGFAGKKIAFLRSDDADIINGSVSTDASAVIKATNNDYVGMFYHTGVYKVGRTNGVFPEVALLARCLTIPETNTTAPGSNNWVNQQLVGITGDILTTTVVGVLENKNTVFFQGSSNTNIVARTQGGKVLGAEWIDVIHGVAWLESRMAENVYDLITSKADRNEKVPYTEAGIALVEERVRYTLDIAVKTGFLASYTVTAIAIGDTQAVDRANRILKGVTFEARLAGAINKALITGVVSV</sequence>
<name>A0A6J5M204_9CAUD</name>
<evidence type="ECO:0008006" key="2">
    <source>
        <dbReference type="Google" id="ProtNLM"/>
    </source>
</evidence>
<reference evidence="1" key="1">
    <citation type="submission" date="2020-04" db="EMBL/GenBank/DDBJ databases">
        <authorList>
            <person name="Chiriac C."/>
            <person name="Salcher M."/>
            <person name="Ghai R."/>
            <person name="Kavagutti S V."/>
        </authorList>
    </citation>
    <scope>NUCLEOTIDE SEQUENCE</scope>
</reference>
<gene>
    <name evidence="1" type="ORF">UFOVP338_9</name>
</gene>
<protein>
    <recommendedName>
        <fullName evidence="2">Tail sheath protein</fullName>
    </recommendedName>
</protein>
<proteinExistence type="predicted"/>
<dbReference type="EMBL" id="LR796351">
    <property type="protein sequence ID" value="CAB4139030.1"/>
    <property type="molecule type" value="Genomic_DNA"/>
</dbReference>
<organism evidence="1">
    <name type="scientific">uncultured Caudovirales phage</name>
    <dbReference type="NCBI Taxonomy" id="2100421"/>
    <lineage>
        <taxon>Viruses</taxon>
        <taxon>Duplodnaviria</taxon>
        <taxon>Heunggongvirae</taxon>
        <taxon>Uroviricota</taxon>
        <taxon>Caudoviricetes</taxon>
        <taxon>Peduoviridae</taxon>
        <taxon>Maltschvirus</taxon>
        <taxon>Maltschvirus maltsch</taxon>
    </lineage>
</organism>
<dbReference type="Pfam" id="PF11863">
    <property type="entry name" value="DUF3383"/>
    <property type="match status" value="1"/>
</dbReference>